<dbReference type="InterPro" id="IPR050612">
    <property type="entry name" value="Prok_Mopterin_Oxidored"/>
</dbReference>
<name>A0A0U4W3S8_9BACT</name>
<evidence type="ECO:0000256" key="1">
    <source>
        <dbReference type="ARBA" id="ARBA00010312"/>
    </source>
</evidence>
<dbReference type="Gene3D" id="2.40.40.20">
    <property type="match status" value="1"/>
</dbReference>
<dbReference type="CDD" id="cd02780">
    <property type="entry name" value="MopB_CT_Tetrathionate_Arsenate-R"/>
    <property type="match status" value="1"/>
</dbReference>
<proteinExistence type="inferred from homology"/>
<keyword evidence="2" id="KW-0004">4Fe-4S</keyword>
<dbReference type="InterPro" id="IPR009010">
    <property type="entry name" value="Asp_de-COase-like_dom_sf"/>
</dbReference>
<protein>
    <submittedName>
        <fullName evidence="10">Molybdopterin oxidoreductase</fullName>
    </submittedName>
</protein>
<dbReference type="InterPro" id="IPR006311">
    <property type="entry name" value="TAT_signal"/>
</dbReference>
<dbReference type="PANTHER" id="PTHR43742:SF9">
    <property type="entry name" value="TETRATHIONATE REDUCTASE SUBUNIT A"/>
    <property type="match status" value="1"/>
</dbReference>
<reference evidence="10 11" key="1">
    <citation type="journal article" date="2016" name="Int. J. Syst. Evol. Microbiol.">
        <title>Caldimicrobium thiodismutans sp. nov., a sulfur-disproportionating bacterium isolated from a hot spring, and emended description of the genus Caldimicrobium.</title>
        <authorList>
            <person name="Kojima H."/>
            <person name="Umezawa K."/>
            <person name="Fukui M."/>
        </authorList>
    </citation>
    <scope>NUCLEOTIDE SEQUENCE [LARGE SCALE GENOMIC DNA]</scope>
    <source>
        <strain evidence="10 11">TF1</strain>
    </source>
</reference>
<dbReference type="InterPro" id="IPR037946">
    <property type="entry name" value="MopB_CT_Tetrathionate"/>
</dbReference>
<gene>
    <name evidence="10" type="ORF">THC_1375</name>
</gene>
<evidence type="ECO:0000256" key="8">
    <source>
        <dbReference type="ARBA" id="ARBA00023014"/>
    </source>
</evidence>
<dbReference type="Pfam" id="PF00384">
    <property type="entry name" value="Molybdopterin"/>
    <property type="match status" value="1"/>
</dbReference>
<evidence type="ECO:0000313" key="11">
    <source>
        <dbReference type="Proteomes" id="UP000068196"/>
    </source>
</evidence>
<dbReference type="SMART" id="SM00926">
    <property type="entry name" value="Molybdop_Fe4S4"/>
    <property type="match status" value="1"/>
</dbReference>
<dbReference type="STRING" id="1653476.THC_1375"/>
<evidence type="ECO:0000256" key="5">
    <source>
        <dbReference type="ARBA" id="ARBA00022729"/>
    </source>
</evidence>
<keyword evidence="6" id="KW-0560">Oxidoreductase</keyword>
<accession>A0A0U4W3S8</accession>
<dbReference type="InterPro" id="IPR006657">
    <property type="entry name" value="MoPterin_dinucl-bd_dom"/>
</dbReference>
<keyword evidence="8" id="KW-0411">Iron-sulfur</keyword>
<evidence type="ECO:0000256" key="3">
    <source>
        <dbReference type="ARBA" id="ARBA00022505"/>
    </source>
</evidence>
<reference evidence="11" key="2">
    <citation type="journal article" date="2016" name="Int. J. Syst. Evol. Microbiol.">
        <title>Caldimicrobium thiodismutans sp. nov., a sulfur-disproportionating bacterium isolated from a hot spring.</title>
        <authorList>
            <person name="Kojima H."/>
            <person name="Umezawa K."/>
            <person name="Fukui M."/>
        </authorList>
    </citation>
    <scope>NUCLEOTIDE SEQUENCE [LARGE SCALE GENOMIC DNA]</scope>
    <source>
        <strain evidence="11">TF1</strain>
    </source>
</reference>
<keyword evidence="3" id="KW-0500">Molybdenum</keyword>
<sequence length="1080" mass="120841">MEKEKKETLKREGEIFDLSRRDFLKCSALLGGTLLAGQLEWAQDLIRRAQAGELTPEEQYQLSKAENILYSVCLQCNTGCGIKVKLFRKGNQAIAVKIDGNPYNPWTTLPWVSLPANPKEVAKIDTAICPKGQAGIQTLYDPYRITKVLKRAGKRGENKWITISFDQAIEEIVNGGYLFKHVPGEENRYVKGLKDYYVLRDPKIAKEMAEEVSKIWKAKDKKQAVEEFKAKFKDYLHVLIDPDHPDLGPKNNQIIYMWGRKKAGRGEFDARFFKDYLGTVNTHGHTTVCQGSLYFTCKALSEQYEYNKFSGGKKFYWQADQENSKFILFIGANLFDANYGPPNRTVRITERLAKGELTIAVADPRFNKLASKAKYYLPVKPGTDAALCLAIIQWIINNQKYDARYLRCANKAAAKETGEPTWCNSTWLVKIDKDGKATKFLRAHEIGLAEPKKVVDKDGKEHTLEFLVVMKDGKPVAFDPNDDKNPVYGDLFVDTEINGIKVKSALQILKESASAKTLEEWAKICDVDPKLIEAVAKELTNYGKKACVDVHRGVAQHTNGFYNVTAAMNINLLLGNFDWKGGMIAASTYAIDGSKKGQPFNFAKMKPKALKPFGISIIRHDVKYEETTLFKGYPAKRNWYPLSSDIYEEIIPSIGDAYPYPCGILFTYMAAPTYALPAGHTNIEILADVNKVPLYIASDIVIGTTSMYADYIFPDLSYLERWEFHGSHPNMPAKVQPVRQPVVAPIPETVKVFGMEMPVCWETLLLALAEKLDLPGYGENGFGEGLPFKHLDDMYIRMVANIAMEEPAVPDASDEEVDLFIKARSHLPKSVFDVERWKKIAGPYFKKVVCILNRGGRFQDYKDVYKGEQVSNKYGKLINIYQEKTAGTKNSVTGKSNPGYAIYIPIMALDGKTPDGHGLTAGYDLHLITQRDITQTKSRTIVDYWLLAVYPENGIVINPIDAKVLGLKAGDLVKVVSATNPEGVWDLKNGKKKPMIGKVIVTETIKPGVITFTLGHGHWATGAGDFIIDGKLIKGDPKRATGIHANAAMWVDPYMKNTCMLDPVGGSVSFYDTKVKLIKV</sequence>
<dbReference type="Proteomes" id="UP000068196">
    <property type="component" value="Chromosome"/>
</dbReference>
<dbReference type="PATRIC" id="fig|1653476.3.peg.1425"/>
<dbReference type="SUPFAM" id="SSF50692">
    <property type="entry name" value="ADC-like"/>
    <property type="match status" value="1"/>
</dbReference>
<keyword evidence="11" id="KW-1185">Reference proteome</keyword>
<evidence type="ECO:0000256" key="2">
    <source>
        <dbReference type="ARBA" id="ARBA00022485"/>
    </source>
</evidence>
<dbReference type="GO" id="GO:0046872">
    <property type="term" value="F:metal ion binding"/>
    <property type="evidence" value="ECO:0007669"/>
    <property type="project" value="UniProtKB-KW"/>
</dbReference>
<keyword evidence="4" id="KW-0479">Metal-binding</keyword>
<dbReference type="GO" id="GO:0051539">
    <property type="term" value="F:4 iron, 4 sulfur cluster binding"/>
    <property type="evidence" value="ECO:0007669"/>
    <property type="project" value="UniProtKB-KW"/>
</dbReference>
<dbReference type="PROSITE" id="PS51318">
    <property type="entry name" value="TAT"/>
    <property type="match status" value="1"/>
</dbReference>
<feature type="domain" description="4Fe-4S Mo/W bis-MGD-type" evidence="9">
    <location>
        <begin position="66"/>
        <end position="143"/>
    </location>
</feature>
<dbReference type="InterPro" id="IPR006656">
    <property type="entry name" value="Mopterin_OxRdtase"/>
</dbReference>
<dbReference type="AlphaFoldDB" id="A0A0U4W3S8"/>
<dbReference type="KEGG" id="cthi:THC_1375"/>
<dbReference type="Gene3D" id="3.30.200.210">
    <property type="match status" value="1"/>
</dbReference>
<evidence type="ECO:0000313" key="10">
    <source>
        <dbReference type="EMBL" id="BAU23741.1"/>
    </source>
</evidence>
<dbReference type="Gene3D" id="3.40.228.10">
    <property type="entry name" value="Dimethylsulfoxide Reductase, domain 2"/>
    <property type="match status" value="1"/>
</dbReference>
<dbReference type="GO" id="GO:0016491">
    <property type="term" value="F:oxidoreductase activity"/>
    <property type="evidence" value="ECO:0007669"/>
    <property type="project" value="UniProtKB-KW"/>
</dbReference>
<evidence type="ECO:0000256" key="7">
    <source>
        <dbReference type="ARBA" id="ARBA00023004"/>
    </source>
</evidence>
<dbReference type="PROSITE" id="PS51669">
    <property type="entry name" value="4FE4S_MOW_BIS_MGD"/>
    <property type="match status" value="1"/>
</dbReference>
<dbReference type="SUPFAM" id="SSF53706">
    <property type="entry name" value="Formate dehydrogenase/DMSO reductase, domains 1-3"/>
    <property type="match status" value="1"/>
</dbReference>
<keyword evidence="7" id="KW-0408">Iron</keyword>
<dbReference type="InterPro" id="IPR006963">
    <property type="entry name" value="Mopterin_OxRdtase_4Fe-4S_dom"/>
</dbReference>
<evidence type="ECO:0000256" key="6">
    <source>
        <dbReference type="ARBA" id="ARBA00023002"/>
    </source>
</evidence>
<evidence type="ECO:0000259" key="9">
    <source>
        <dbReference type="PROSITE" id="PS51669"/>
    </source>
</evidence>
<comment type="similarity">
    <text evidence="1">Belongs to the prokaryotic molybdopterin-containing oxidoreductase family.</text>
</comment>
<dbReference type="GO" id="GO:0043546">
    <property type="term" value="F:molybdopterin cofactor binding"/>
    <property type="evidence" value="ECO:0007669"/>
    <property type="project" value="InterPro"/>
</dbReference>
<dbReference type="OrthoDB" id="9803192at2"/>
<organism evidence="10 11">
    <name type="scientific">Caldimicrobium thiodismutans</name>
    <dbReference type="NCBI Taxonomy" id="1653476"/>
    <lineage>
        <taxon>Bacteria</taxon>
        <taxon>Pseudomonadati</taxon>
        <taxon>Thermodesulfobacteriota</taxon>
        <taxon>Thermodesulfobacteria</taxon>
        <taxon>Thermodesulfobacteriales</taxon>
        <taxon>Thermodesulfobacteriaceae</taxon>
        <taxon>Caldimicrobium</taxon>
    </lineage>
</organism>
<dbReference type="PANTHER" id="PTHR43742">
    <property type="entry name" value="TRIMETHYLAMINE-N-OXIDE REDUCTASE"/>
    <property type="match status" value="1"/>
</dbReference>
<dbReference type="RefSeq" id="WP_068515226.1">
    <property type="nucleotide sequence ID" value="NZ_AP014945.1"/>
</dbReference>
<evidence type="ECO:0000256" key="4">
    <source>
        <dbReference type="ARBA" id="ARBA00022723"/>
    </source>
</evidence>
<dbReference type="Pfam" id="PF01568">
    <property type="entry name" value="Molydop_binding"/>
    <property type="match status" value="1"/>
</dbReference>
<keyword evidence="5" id="KW-0732">Signal</keyword>
<dbReference type="EMBL" id="AP014945">
    <property type="protein sequence ID" value="BAU23741.1"/>
    <property type="molecule type" value="Genomic_DNA"/>
</dbReference>
<dbReference type="Gene3D" id="3.40.50.740">
    <property type="match status" value="1"/>
</dbReference>